<name>A0ACB8B9V6_9AGAM</name>
<evidence type="ECO:0000313" key="1">
    <source>
        <dbReference type="EMBL" id="KAH7921713.1"/>
    </source>
</evidence>
<keyword evidence="2" id="KW-1185">Reference proteome</keyword>
<organism evidence="1 2">
    <name type="scientific">Leucogyrophana mollusca</name>
    <dbReference type="NCBI Taxonomy" id="85980"/>
    <lineage>
        <taxon>Eukaryota</taxon>
        <taxon>Fungi</taxon>
        <taxon>Dikarya</taxon>
        <taxon>Basidiomycota</taxon>
        <taxon>Agaricomycotina</taxon>
        <taxon>Agaricomycetes</taxon>
        <taxon>Agaricomycetidae</taxon>
        <taxon>Boletales</taxon>
        <taxon>Boletales incertae sedis</taxon>
        <taxon>Leucogyrophana</taxon>
    </lineage>
</organism>
<dbReference type="Proteomes" id="UP000790709">
    <property type="component" value="Unassembled WGS sequence"/>
</dbReference>
<accession>A0ACB8B9V6</accession>
<reference evidence="1" key="1">
    <citation type="journal article" date="2021" name="New Phytol.">
        <title>Evolutionary innovations through gain and loss of genes in the ectomycorrhizal Boletales.</title>
        <authorList>
            <person name="Wu G."/>
            <person name="Miyauchi S."/>
            <person name="Morin E."/>
            <person name="Kuo A."/>
            <person name="Drula E."/>
            <person name="Varga T."/>
            <person name="Kohler A."/>
            <person name="Feng B."/>
            <person name="Cao Y."/>
            <person name="Lipzen A."/>
            <person name="Daum C."/>
            <person name="Hundley H."/>
            <person name="Pangilinan J."/>
            <person name="Johnson J."/>
            <person name="Barry K."/>
            <person name="LaButti K."/>
            <person name="Ng V."/>
            <person name="Ahrendt S."/>
            <person name="Min B."/>
            <person name="Choi I.G."/>
            <person name="Park H."/>
            <person name="Plett J.M."/>
            <person name="Magnuson J."/>
            <person name="Spatafora J.W."/>
            <person name="Nagy L.G."/>
            <person name="Henrissat B."/>
            <person name="Grigoriev I.V."/>
            <person name="Yang Z.L."/>
            <person name="Xu J."/>
            <person name="Martin F.M."/>
        </authorList>
    </citation>
    <scope>NUCLEOTIDE SEQUENCE</scope>
    <source>
        <strain evidence="1">KUC20120723A-06</strain>
    </source>
</reference>
<sequence length="81" mass="9422">MTLNTGIRIVSFGLGTPGTVILYYAELVPLYHLILHAYTYLYLALLLIHVKEDVFVHYMTLYEYLLVDVPNLSLEKWVTFL</sequence>
<protein>
    <submittedName>
        <fullName evidence="1">Uncharacterized protein</fullName>
    </submittedName>
</protein>
<gene>
    <name evidence="1" type="ORF">BV22DRAFT_1038313</name>
</gene>
<comment type="caution">
    <text evidence="1">The sequence shown here is derived from an EMBL/GenBank/DDBJ whole genome shotgun (WGS) entry which is preliminary data.</text>
</comment>
<dbReference type="EMBL" id="MU266514">
    <property type="protein sequence ID" value="KAH7921713.1"/>
    <property type="molecule type" value="Genomic_DNA"/>
</dbReference>
<evidence type="ECO:0000313" key="2">
    <source>
        <dbReference type="Proteomes" id="UP000790709"/>
    </source>
</evidence>
<proteinExistence type="predicted"/>